<dbReference type="PANTHER" id="PTHR32018:SF2">
    <property type="entry name" value="OS11G0134100 PROTEIN"/>
    <property type="match status" value="1"/>
</dbReference>
<keyword evidence="1" id="KW-0732">Signal</keyword>
<gene>
    <name evidence="3" type="ORF">ACMD2_16217</name>
</gene>
<comment type="caution">
    <text evidence="3">The sequence shown here is derived from an EMBL/GenBank/DDBJ whole genome shotgun (WGS) entry which is preliminary data.</text>
</comment>
<sequence length="609" mass="70125">LSCSWLLALAVPSAASTRGVLLHVEYNQVIKQCSLSLANKLRVVIISNGIIELTISKPQGRITGIRYNGIDNLLQYSSNKSNLGGYWDLVWNFPGSGRRGIFAMGGDMLCRFEGTEFEVIVQKEHQVEVSFSRTWNPSLHNGVRLNVDIRVYSYAIFEHKRGWPDDRRRKMPRAEDRQFPRAVTLAYKEAVRIVNPLEPEFKGEVDDKYQYTVANKDSRVHGWICSDPPTGFWVITPSNEFRAGGPLRQELTSHIFLSDHYTGRSAHVRLEDGEHWKKVLGPVFIYLNSAANQRDVALHLWENAKAQRWPYDFPASVDFPKLNQRGLVFGKLMVRDRYISKYDIPAKRAYIGLALPGEPGSWQREIKEGKAYTILPKKNNLIFYYIYRDINFGPEVIPEVILLQRTFDPDATIFTHGGPTLWEIGIPDRTAAEFFVPDPRPEYVNRLFINHPEKYRQYGLWERYADLYPKEDLVYRVGVSDYKRDWFFAHVTRKVGNSFEPTTWRIIFRLNFVETSGTYTLRLAIAAAHYARLEVRVNNPNGEPHFTTVAFGDGNAIARHGIHGLQWSFDVRIEGRLLRRGENTIYLTQAKGGHVFNGVMYDYLRLEGP</sequence>
<feature type="chain" id="PRO_5012000540" description="Rhamnogalacturonan lyase domain-containing protein" evidence="1">
    <location>
        <begin position="16"/>
        <end position="609"/>
    </location>
</feature>
<dbReference type="InterPro" id="IPR029411">
    <property type="entry name" value="RG-lyase_III"/>
</dbReference>
<dbReference type="PANTHER" id="PTHR32018">
    <property type="entry name" value="RHAMNOGALACTURONATE LYASE FAMILY PROTEIN"/>
    <property type="match status" value="1"/>
</dbReference>
<evidence type="ECO:0000313" key="3">
    <source>
        <dbReference type="EMBL" id="OAY66622.1"/>
    </source>
</evidence>
<dbReference type="InterPro" id="IPR014718">
    <property type="entry name" value="GH-type_carb-bd"/>
</dbReference>
<dbReference type="CDD" id="cd10320">
    <property type="entry name" value="RGL4_N"/>
    <property type="match status" value="1"/>
</dbReference>
<proteinExistence type="predicted"/>
<accession>A0A199UP80</accession>
<protein>
    <recommendedName>
        <fullName evidence="2">Rhamnogalacturonan lyase domain-containing protein</fullName>
    </recommendedName>
</protein>
<feature type="non-terminal residue" evidence="3">
    <location>
        <position position="1"/>
    </location>
</feature>
<dbReference type="SUPFAM" id="SSF49785">
    <property type="entry name" value="Galactose-binding domain-like"/>
    <property type="match status" value="1"/>
</dbReference>
<reference evidence="3 4" key="1">
    <citation type="journal article" date="2016" name="DNA Res.">
        <title>The draft genome of MD-2 pineapple using hybrid error correction of long reads.</title>
        <authorList>
            <person name="Redwan R.M."/>
            <person name="Saidin A."/>
            <person name="Kumar S.V."/>
        </authorList>
    </citation>
    <scope>NUCLEOTIDE SEQUENCE [LARGE SCALE GENOMIC DNA]</scope>
    <source>
        <strain evidence="4">cv. MD2</strain>
        <tissue evidence="3">Leaf</tissue>
    </source>
</reference>
<feature type="domain" description="Rhamnogalacturonan lyase" evidence="2">
    <location>
        <begin position="420"/>
        <end position="606"/>
    </location>
</feature>
<name>A0A199UP80_ANACO</name>
<dbReference type="Pfam" id="PF06045">
    <property type="entry name" value="Rhamnogal_lyase"/>
    <property type="match status" value="1"/>
</dbReference>
<dbReference type="AlphaFoldDB" id="A0A199UP80"/>
<feature type="signal peptide" evidence="1">
    <location>
        <begin position="1"/>
        <end position="15"/>
    </location>
</feature>
<dbReference type="InterPro" id="IPR008979">
    <property type="entry name" value="Galactose-bd-like_sf"/>
</dbReference>
<organism evidence="3 4">
    <name type="scientific">Ananas comosus</name>
    <name type="common">Pineapple</name>
    <name type="synonym">Ananas ananas</name>
    <dbReference type="NCBI Taxonomy" id="4615"/>
    <lineage>
        <taxon>Eukaryota</taxon>
        <taxon>Viridiplantae</taxon>
        <taxon>Streptophyta</taxon>
        <taxon>Embryophyta</taxon>
        <taxon>Tracheophyta</taxon>
        <taxon>Spermatophyta</taxon>
        <taxon>Magnoliopsida</taxon>
        <taxon>Liliopsida</taxon>
        <taxon>Poales</taxon>
        <taxon>Bromeliaceae</taxon>
        <taxon>Bromelioideae</taxon>
        <taxon>Ananas</taxon>
    </lineage>
</organism>
<dbReference type="Pfam" id="PF14683">
    <property type="entry name" value="CBM-like"/>
    <property type="match status" value="1"/>
</dbReference>
<dbReference type="CDD" id="cd10317">
    <property type="entry name" value="RGL4_C"/>
    <property type="match status" value="1"/>
</dbReference>
<dbReference type="Gene3D" id="2.70.98.10">
    <property type="match status" value="1"/>
</dbReference>
<dbReference type="InterPro" id="IPR010325">
    <property type="entry name" value="Rhamnogal_lyase"/>
</dbReference>
<dbReference type="STRING" id="4615.A0A199UP80"/>
<evidence type="ECO:0000259" key="2">
    <source>
        <dbReference type="Pfam" id="PF14683"/>
    </source>
</evidence>
<dbReference type="Gene3D" id="2.60.120.260">
    <property type="entry name" value="Galactose-binding domain-like"/>
    <property type="match status" value="1"/>
</dbReference>
<evidence type="ECO:0000256" key="1">
    <source>
        <dbReference type="SAM" id="SignalP"/>
    </source>
</evidence>
<dbReference type="EMBL" id="LSRQ01006054">
    <property type="protein sequence ID" value="OAY66622.1"/>
    <property type="molecule type" value="Genomic_DNA"/>
</dbReference>
<feature type="non-terminal residue" evidence="3">
    <location>
        <position position="609"/>
    </location>
</feature>
<dbReference type="GO" id="GO:0030246">
    <property type="term" value="F:carbohydrate binding"/>
    <property type="evidence" value="ECO:0007669"/>
    <property type="project" value="InterPro"/>
</dbReference>
<dbReference type="InterPro" id="IPR051850">
    <property type="entry name" value="Polysacch_Lyase_4"/>
</dbReference>
<dbReference type="Proteomes" id="UP000092600">
    <property type="component" value="Unassembled WGS sequence"/>
</dbReference>
<evidence type="ECO:0000313" key="4">
    <source>
        <dbReference type="Proteomes" id="UP000092600"/>
    </source>
</evidence>